<evidence type="ECO:0000256" key="1">
    <source>
        <dbReference type="SAM" id="Phobius"/>
    </source>
</evidence>
<name>A0A1H5MS32_9ACTN</name>
<dbReference type="AlphaFoldDB" id="A0A1H5MS32"/>
<evidence type="ECO:0000313" key="3">
    <source>
        <dbReference type="Proteomes" id="UP000181980"/>
    </source>
</evidence>
<dbReference type="STRING" id="561176.SAMN04488561_3383"/>
<gene>
    <name evidence="2" type="ORF">SAMN04488561_3383</name>
</gene>
<keyword evidence="3" id="KW-1185">Reference proteome</keyword>
<dbReference type="RefSeq" id="WP_069114721.1">
    <property type="nucleotide sequence ID" value="NZ_FNUC01000003.1"/>
</dbReference>
<keyword evidence="1" id="KW-0812">Transmembrane</keyword>
<reference evidence="3" key="1">
    <citation type="submission" date="2016-10" db="EMBL/GenBank/DDBJ databases">
        <authorList>
            <person name="Varghese N."/>
            <person name="Submissions S."/>
        </authorList>
    </citation>
    <scope>NUCLEOTIDE SEQUENCE [LARGE SCALE GENOMIC DNA]</scope>
    <source>
        <strain evidence="3">DSM 45237</strain>
    </source>
</reference>
<dbReference type="EMBL" id="FNUC01000003">
    <property type="protein sequence ID" value="SEE92169.1"/>
    <property type="molecule type" value="Genomic_DNA"/>
</dbReference>
<sequence length="227" mass="23487">MNEQALREALRVRAEEQTFDPEVVGRAVEGGRARRRRRRRTLLAAVPVVALAVAGSAAAGLAWLPGDPPAAGDAGTVARPVQLLAQSTAPEIGMQAHLSGVLTVADYGCVAIELGDDRIIPVAWPLGWTATRGDDGRAVLYDADGRPRAREGNSVSVGGGSLDNDVAWSPIDSAHPCALGSPHVFRVSGGVEPVPLTEQDAAATSIRPLAADVVRLGPHCHGPLAAS</sequence>
<keyword evidence="1" id="KW-1133">Transmembrane helix</keyword>
<proteinExistence type="predicted"/>
<dbReference type="OrthoDB" id="4317271at2"/>
<organism evidence="2 3">
    <name type="scientific">Jiangella alba</name>
    <dbReference type="NCBI Taxonomy" id="561176"/>
    <lineage>
        <taxon>Bacteria</taxon>
        <taxon>Bacillati</taxon>
        <taxon>Actinomycetota</taxon>
        <taxon>Actinomycetes</taxon>
        <taxon>Jiangellales</taxon>
        <taxon>Jiangellaceae</taxon>
        <taxon>Jiangella</taxon>
    </lineage>
</organism>
<keyword evidence="1" id="KW-0472">Membrane</keyword>
<accession>A0A1H5MS32</accession>
<protein>
    <submittedName>
        <fullName evidence="2">Uncharacterized protein</fullName>
    </submittedName>
</protein>
<feature type="transmembrane region" description="Helical" evidence="1">
    <location>
        <begin position="42"/>
        <end position="64"/>
    </location>
</feature>
<dbReference type="Proteomes" id="UP000181980">
    <property type="component" value="Unassembled WGS sequence"/>
</dbReference>
<evidence type="ECO:0000313" key="2">
    <source>
        <dbReference type="EMBL" id="SEE92169.1"/>
    </source>
</evidence>